<comment type="caution">
    <text evidence="2">The sequence shown here is derived from an EMBL/GenBank/DDBJ whole genome shotgun (WGS) entry which is preliminary data.</text>
</comment>
<proteinExistence type="predicted"/>
<accession>A0A1V4DDL6</accession>
<gene>
    <name evidence="2" type="ORF">VT50_0201770</name>
</gene>
<feature type="chain" id="PRO_5010739724" evidence="1">
    <location>
        <begin position="32"/>
        <end position="120"/>
    </location>
</feature>
<keyword evidence="1" id="KW-0732">Signal</keyword>
<organism evidence="2 3">
    <name type="scientific">Streptomyces antioxidans</name>
    <dbReference type="NCBI Taxonomy" id="1507734"/>
    <lineage>
        <taxon>Bacteria</taxon>
        <taxon>Bacillati</taxon>
        <taxon>Actinomycetota</taxon>
        <taxon>Actinomycetes</taxon>
        <taxon>Kitasatosporales</taxon>
        <taxon>Streptomycetaceae</taxon>
        <taxon>Streptomyces</taxon>
    </lineage>
</organism>
<evidence type="ECO:0000313" key="3">
    <source>
        <dbReference type="Proteomes" id="UP000033615"/>
    </source>
</evidence>
<feature type="signal peptide" evidence="1">
    <location>
        <begin position="1"/>
        <end position="31"/>
    </location>
</feature>
<sequence>MKMKTKQFLKAAVIAAAAATCAAVTASPSSAAEGSDVSTKAWRGYVVACETQGDTANFKYDPDDNASTTVYYNNHCGHDVNVAINISDGTKKCIAANANTKSKKYLYVGGEHIDKLTRGC</sequence>
<reference evidence="2" key="1">
    <citation type="submission" date="2016-12" db="EMBL/GenBank/DDBJ databases">
        <title>Genome sequence of Streptomyces antioxidans MUSC 164.</title>
        <authorList>
            <person name="Lee L.-H."/>
            <person name="Ser H.-L."/>
        </authorList>
    </citation>
    <scope>NUCLEOTIDE SEQUENCE [LARGE SCALE GENOMIC DNA]</scope>
    <source>
        <strain evidence="2">MUSC 164</strain>
    </source>
</reference>
<name>A0A1V4DDL6_9ACTN</name>
<protein>
    <submittedName>
        <fullName evidence="2">Uncharacterized protein</fullName>
    </submittedName>
</protein>
<evidence type="ECO:0000313" key="2">
    <source>
        <dbReference type="EMBL" id="OPF84755.1"/>
    </source>
</evidence>
<keyword evidence="3" id="KW-1185">Reference proteome</keyword>
<dbReference type="Proteomes" id="UP000033615">
    <property type="component" value="Unassembled WGS sequence"/>
</dbReference>
<dbReference type="EMBL" id="LAKD02000001">
    <property type="protein sequence ID" value="OPF84755.1"/>
    <property type="molecule type" value="Genomic_DNA"/>
</dbReference>
<evidence type="ECO:0000256" key="1">
    <source>
        <dbReference type="SAM" id="SignalP"/>
    </source>
</evidence>
<dbReference type="AlphaFoldDB" id="A0A1V4DDL6"/>